<sequence>MDGDGNNAVSKWEIFKAVEKHRELAEFFLPGLDCSRVMQDESTFDAVNCVFQSIAGGKKRFAYSDFEWHYRVTETRDTRTQRALADGGDGRGRKPPPDPDPRHRPRRLGYGRALNPPQANSLFEAGFQVRFIDDLPNPEHDQFPVQPYLQMIRQEIDAFKPDIMTAASKGGVYLVRLWQTGLWLGPSVLINAHPTCIQLPKNCPVVICSGDQDEVYRVKREHCDELIQTGTQNMTFLLFIGSSGLLPQGIRSREGDTHNMVSLTQNDCLPRLMDAVMDADGPEAHMIRTWRDRLSRERLQAEGALGYTPQALQKRWQSQAQRGLEDRKLWDVPRGSEEFRCVEAIFKARSREPPAYNTGPQANWDRRPVVAVQRIENGLQVSGSVVPYYNALRHSFEDQQVLFEPGVHTIWTWHGADATAIDSIINDPMQGMRPLAVGTRGASLWGKGTYLARDAKYVGEAGFCGQRSQDGTSRMLMCLTMIGIPCAGDPNHQGLLPYRRKPHRYHSSVDHLSTPEVFIVQQGGAVLPAYVAAAVAAAVLGAAAAVRTPPLGPDGARASSVPVRTVRRVIGTTYRVLPLPAAAAEEAPRAGAEPAQRLPRPWTPPGSRPPWTPQLAARASRGSLRTPWEAVEPGPPAAWATPQLRLARSLSPRRAAQDVAAAGWSSPPPGGYVVLQSSRLRR</sequence>
<protein>
    <recommendedName>
        <fullName evidence="4">Poly [ADP-ribose] polymerase</fullName>
    </recommendedName>
</protein>
<dbReference type="InterPro" id="IPR051712">
    <property type="entry name" value="ARTD-AVP"/>
</dbReference>
<dbReference type="EMBL" id="CAUYUJ010014242">
    <property type="protein sequence ID" value="CAK0838674.1"/>
    <property type="molecule type" value="Genomic_DNA"/>
</dbReference>
<dbReference type="Gene3D" id="3.90.228.10">
    <property type="match status" value="1"/>
</dbReference>
<feature type="compositionally biased region" description="Pro residues" evidence="1">
    <location>
        <begin position="601"/>
        <end position="611"/>
    </location>
</feature>
<feature type="compositionally biased region" description="Basic and acidic residues" evidence="1">
    <location>
        <begin position="88"/>
        <end position="102"/>
    </location>
</feature>
<accession>A0ABN9T161</accession>
<feature type="region of interest" description="Disordered" evidence="1">
    <location>
        <begin position="77"/>
        <end position="114"/>
    </location>
</feature>
<evidence type="ECO:0000313" key="3">
    <source>
        <dbReference type="Proteomes" id="UP001189429"/>
    </source>
</evidence>
<organism evidence="2 3">
    <name type="scientific">Prorocentrum cordatum</name>
    <dbReference type="NCBI Taxonomy" id="2364126"/>
    <lineage>
        <taxon>Eukaryota</taxon>
        <taxon>Sar</taxon>
        <taxon>Alveolata</taxon>
        <taxon>Dinophyceae</taxon>
        <taxon>Prorocentrales</taxon>
        <taxon>Prorocentraceae</taxon>
        <taxon>Prorocentrum</taxon>
    </lineage>
</organism>
<evidence type="ECO:0000256" key="1">
    <source>
        <dbReference type="SAM" id="MobiDB-lite"/>
    </source>
</evidence>
<feature type="region of interest" description="Disordered" evidence="1">
    <location>
        <begin position="583"/>
        <end position="611"/>
    </location>
</feature>
<feature type="region of interest" description="Disordered" evidence="1">
    <location>
        <begin position="659"/>
        <end position="682"/>
    </location>
</feature>
<comment type="caution">
    <text evidence="2">The sequence shown here is derived from an EMBL/GenBank/DDBJ whole genome shotgun (WGS) entry which is preliminary data.</text>
</comment>
<keyword evidence="3" id="KW-1185">Reference proteome</keyword>
<dbReference type="SUPFAM" id="SSF56399">
    <property type="entry name" value="ADP-ribosylation"/>
    <property type="match status" value="1"/>
</dbReference>
<evidence type="ECO:0000313" key="2">
    <source>
        <dbReference type="EMBL" id="CAK0838674.1"/>
    </source>
</evidence>
<dbReference type="PROSITE" id="PS00018">
    <property type="entry name" value="EF_HAND_1"/>
    <property type="match status" value="1"/>
</dbReference>
<dbReference type="Proteomes" id="UP001189429">
    <property type="component" value="Unassembled WGS sequence"/>
</dbReference>
<gene>
    <name evidence="2" type="ORF">PCOR1329_LOCUS34573</name>
</gene>
<proteinExistence type="predicted"/>
<name>A0ABN9T161_9DINO</name>
<reference evidence="2" key="1">
    <citation type="submission" date="2023-10" db="EMBL/GenBank/DDBJ databases">
        <authorList>
            <person name="Chen Y."/>
            <person name="Shah S."/>
            <person name="Dougan E. K."/>
            <person name="Thang M."/>
            <person name="Chan C."/>
        </authorList>
    </citation>
    <scope>NUCLEOTIDE SEQUENCE [LARGE SCALE GENOMIC DNA]</scope>
</reference>
<feature type="compositionally biased region" description="Low complexity" evidence="1">
    <location>
        <begin position="583"/>
        <end position="595"/>
    </location>
</feature>
<dbReference type="InterPro" id="IPR018247">
    <property type="entry name" value="EF_Hand_1_Ca_BS"/>
</dbReference>
<evidence type="ECO:0008006" key="4">
    <source>
        <dbReference type="Google" id="ProtNLM"/>
    </source>
</evidence>
<dbReference type="PANTHER" id="PTHR45740:SF2">
    <property type="entry name" value="POLY [ADP-RIBOSE] POLYMERASE"/>
    <property type="match status" value="1"/>
</dbReference>
<dbReference type="PANTHER" id="PTHR45740">
    <property type="entry name" value="POLY [ADP-RIBOSE] POLYMERASE"/>
    <property type="match status" value="1"/>
</dbReference>